<dbReference type="PANTHER" id="PTHR47893:SF1">
    <property type="entry name" value="REGULATORY PROTEIN PCHR"/>
    <property type="match status" value="1"/>
</dbReference>
<dbReference type="Proteomes" id="UP000824201">
    <property type="component" value="Unassembled WGS sequence"/>
</dbReference>
<organism evidence="4 5">
    <name type="scientific">Candidatus Fimimorpha faecalis</name>
    <dbReference type="NCBI Taxonomy" id="2840824"/>
    <lineage>
        <taxon>Bacteria</taxon>
        <taxon>Bacillati</taxon>
        <taxon>Bacillota</taxon>
        <taxon>Clostridia</taxon>
        <taxon>Eubacteriales</taxon>
        <taxon>Candidatus Fimimorpha</taxon>
    </lineage>
</organism>
<evidence type="ECO:0000256" key="1">
    <source>
        <dbReference type="ARBA" id="ARBA00023015"/>
    </source>
</evidence>
<reference evidence="4" key="2">
    <citation type="journal article" date="2021" name="PeerJ">
        <title>Extensive microbial diversity within the chicken gut microbiome revealed by metagenomics and culture.</title>
        <authorList>
            <person name="Gilroy R."/>
            <person name="Ravi A."/>
            <person name="Getino M."/>
            <person name="Pursley I."/>
            <person name="Horton D.L."/>
            <person name="Alikhan N.F."/>
            <person name="Baker D."/>
            <person name="Gharbi K."/>
            <person name="Hall N."/>
            <person name="Watson M."/>
            <person name="Adriaenssens E.M."/>
            <person name="Foster-Nyarko E."/>
            <person name="Jarju S."/>
            <person name="Secka A."/>
            <person name="Antonio M."/>
            <person name="Oren A."/>
            <person name="Chaudhuri R.R."/>
            <person name="La Ragione R."/>
            <person name="Hildebrand F."/>
            <person name="Pallen M.J."/>
        </authorList>
    </citation>
    <scope>NUCLEOTIDE SEQUENCE</scope>
    <source>
        <strain evidence="4">ChiW13-3771</strain>
    </source>
</reference>
<dbReference type="SMART" id="SM00342">
    <property type="entry name" value="HTH_ARAC"/>
    <property type="match status" value="1"/>
</dbReference>
<sequence>MLEDSQIIIVDRKKISEYEMEYRIGGIQGDGVMSCIDVYYGIQVIYNKFHSFDTPINREINSSYIEINHCRRGKFECLYNKNYYAHLCEGDLSISRWSLQRMEDSFPLGYYEGVEILIDIQKARKNELLANFHIDIDFLAKKLTLNDNIYILRSTQQIQHICLEMYEIDKKMKVDYLKIKVLELLLFLSHNDFEMMQNQKRYYPKNQIETIKAIKQYLSEHLSSKINFDVLAKQYHINIHTLRKSFKEIYGVAIYQWFKQYRLEYSMELLRNTDLSIIDIANKVGYSNPSKYSAAFYQLMNMTPQQYRKSFGEI</sequence>
<dbReference type="InterPro" id="IPR018060">
    <property type="entry name" value="HTH_AraC"/>
</dbReference>
<dbReference type="PANTHER" id="PTHR47893">
    <property type="entry name" value="REGULATORY PROTEIN PCHR"/>
    <property type="match status" value="1"/>
</dbReference>
<feature type="domain" description="HTH araC/xylS-type" evidence="3">
    <location>
        <begin position="212"/>
        <end position="310"/>
    </location>
</feature>
<dbReference type="Gene3D" id="1.10.10.60">
    <property type="entry name" value="Homeodomain-like"/>
    <property type="match status" value="2"/>
</dbReference>
<dbReference type="GO" id="GO:0043565">
    <property type="term" value="F:sequence-specific DNA binding"/>
    <property type="evidence" value="ECO:0007669"/>
    <property type="project" value="InterPro"/>
</dbReference>
<dbReference type="Pfam" id="PF12833">
    <property type="entry name" value="HTH_18"/>
    <property type="match status" value="1"/>
</dbReference>
<dbReference type="EMBL" id="DVHN01000142">
    <property type="protein sequence ID" value="HIR89436.1"/>
    <property type="molecule type" value="Genomic_DNA"/>
</dbReference>
<dbReference type="AlphaFoldDB" id="A0A9D1EFG1"/>
<comment type="caution">
    <text evidence="4">The sequence shown here is derived from an EMBL/GenBank/DDBJ whole genome shotgun (WGS) entry which is preliminary data.</text>
</comment>
<protein>
    <submittedName>
        <fullName evidence="4">Helix-turn-helix transcriptional regulator</fullName>
    </submittedName>
</protein>
<keyword evidence="1" id="KW-0805">Transcription regulation</keyword>
<gene>
    <name evidence="4" type="ORF">IAC96_10840</name>
</gene>
<dbReference type="GO" id="GO:0003700">
    <property type="term" value="F:DNA-binding transcription factor activity"/>
    <property type="evidence" value="ECO:0007669"/>
    <property type="project" value="InterPro"/>
</dbReference>
<evidence type="ECO:0000259" key="3">
    <source>
        <dbReference type="PROSITE" id="PS01124"/>
    </source>
</evidence>
<keyword evidence="2" id="KW-0804">Transcription</keyword>
<reference evidence="4" key="1">
    <citation type="submission" date="2020-10" db="EMBL/GenBank/DDBJ databases">
        <authorList>
            <person name="Gilroy R."/>
        </authorList>
    </citation>
    <scope>NUCLEOTIDE SEQUENCE</scope>
    <source>
        <strain evidence="4">ChiW13-3771</strain>
    </source>
</reference>
<evidence type="ECO:0000313" key="5">
    <source>
        <dbReference type="Proteomes" id="UP000824201"/>
    </source>
</evidence>
<name>A0A9D1EFG1_9FIRM</name>
<evidence type="ECO:0000256" key="2">
    <source>
        <dbReference type="ARBA" id="ARBA00023163"/>
    </source>
</evidence>
<dbReference type="InterPro" id="IPR053142">
    <property type="entry name" value="PchR_regulatory_protein"/>
</dbReference>
<dbReference type="SUPFAM" id="SSF46689">
    <property type="entry name" value="Homeodomain-like"/>
    <property type="match status" value="2"/>
</dbReference>
<proteinExistence type="predicted"/>
<accession>A0A9D1EFG1</accession>
<evidence type="ECO:0000313" key="4">
    <source>
        <dbReference type="EMBL" id="HIR89436.1"/>
    </source>
</evidence>
<dbReference type="InterPro" id="IPR009057">
    <property type="entry name" value="Homeodomain-like_sf"/>
</dbReference>
<dbReference type="PROSITE" id="PS01124">
    <property type="entry name" value="HTH_ARAC_FAMILY_2"/>
    <property type="match status" value="1"/>
</dbReference>